<dbReference type="GO" id="GO:0005829">
    <property type="term" value="C:cytosol"/>
    <property type="evidence" value="ECO:0007669"/>
    <property type="project" value="TreeGrafter"/>
</dbReference>
<organism evidence="5 6">
    <name type="scientific">Cupriavidus taiwanensis</name>
    <dbReference type="NCBI Taxonomy" id="164546"/>
    <lineage>
        <taxon>Bacteria</taxon>
        <taxon>Pseudomonadati</taxon>
        <taxon>Pseudomonadota</taxon>
        <taxon>Betaproteobacteria</taxon>
        <taxon>Burkholderiales</taxon>
        <taxon>Burkholderiaceae</taxon>
        <taxon>Cupriavidus</taxon>
    </lineage>
</organism>
<proteinExistence type="inferred from homology"/>
<dbReference type="Proteomes" id="UP000256780">
    <property type="component" value="Chromosome CBM2587_b"/>
</dbReference>
<evidence type="ECO:0000313" key="5">
    <source>
        <dbReference type="EMBL" id="SOY66755.1"/>
    </source>
</evidence>
<dbReference type="InterPro" id="IPR037143">
    <property type="entry name" value="4-PPantetheinyl_Trfase_dom_sf"/>
</dbReference>
<dbReference type="AlphaFoldDB" id="A0A975XDC5"/>
<evidence type="ECO:0000259" key="4">
    <source>
        <dbReference type="Pfam" id="PF22624"/>
    </source>
</evidence>
<protein>
    <submittedName>
        <fullName evidence="5">4'-phosphopantetheinyl transferase</fullName>
        <ecNumber evidence="5">2.7.8.-</ecNumber>
    </submittedName>
</protein>
<dbReference type="Gene3D" id="3.90.470.20">
    <property type="entry name" value="4'-phosphopantetheinyl transferase domain"/>
    <property type="match status" value="1"/>
</dbReference>
<reference evidence="5 6" key="1">
    <citation type="submission" date="2018-01" db="EMBL/GenBank/DDBJ databases">
        <authorList>
            <person name="Clerissi C."/>
        </authorList>
    </citation>
    <scope>NUCLEOTIDE SEQUENCE [LARGE SCALE GENOMIC DNA]</scope>
    <source>
        <strain evidence="5">Cupriavidus sp. LMG 19464</strain>
    </source>
</reference>
<dbReference type="EMBL" id="OFSQ01000037">
    <property type="protein sequence ID" value="SOY66755.1"/>
    <property type="molecule type" value="Genomic_DNA"/>
</dbReference>
<name>A0A975XDC5_9BURK</name>
<evidence type="ECO:0000259" key="3">
    <source>
        <dbReference type="Pfam" id="PF01648"/>
    </source>
</evidence>
<feature type="domain" description="4'-phosphopantetheinyl transferase" evidence="3">
    <location>
        <begin position="140"/>
        <end position="230"/>
    </location>
</feature>
<dbReference type="GO" id="GO:0019878">
    <property type="term" value="P:lysine biosynthetic process via aminoadipic acid"/>
    <property type="evidence" value="ECO:0007669"/>
    <property type="project" value="TreeGrafter"/>
</dbReference>
<dbReference type="PANTHER" id="PTHR12215:SF10">
    <property type="entry name" value="L-AMINOADIPATE-SEMIALDEHYDE DEHYDROGENASE-PHOSPHOPANTETHEINYL TRANSFERASE"/>
    <property type="match status" value="1"/>
</dbReference>
<dbReference type="EC" id="2.7.8.-" evidence="5"/>
<gene>
    <name evidence="5" type="primary">taiQ</name>
    <name evidence="5" type="ORF">CBM2587_B80032</name>
</gene>
<comment type="similarity">
    <text evidence="1">Belongs to the P-Pant transferase superfamily. Gsp/Sfp/HetI/AcpT family.</text>
</comment>
<dbReference type="GO" id="GO:0000287">
    <property type="term" value="F:magnesium ion binding"/>
    <property type="evidence" value="ECO:0007669"/>
    <property type="project" value="InterPro"/>
</dbReference>
<dbReference type="InterPro" id="IPR008278">
    <property type="entry name" value="4-PPantetheinyl_Trfase_dom"/>
</dbReference>
<keyword evidence="2 5" id="KW-0808">Transferase</keyword>
<dbReference type="InterPro" id="IPR050559">
    <property type="entry name" value="P-Pant_transferase_sf"/>
</dbReference>
<evidence type="ECO:0000313" key="6">
    <source>
        <dbReference type="Proteomes" id="UP000256780"/>
    </source>
</evidence>
<accession>A0A975XDC5</accession>
<sequence length="262" mass="28026">MTKFVSPPFVPNRMECRDLAPAAAAFPRRIPAPLPQLSLWQVELADPGHARAIAAADCLCQTEQAHCATLRQAADRRRFTGARVALRTVLAQWLDCAPSTLRLRTGSHGKPYVEAAGAPAFNVAHAGDYAWIALAEAGEVGVDIERIDPALGQAEMHEIAAHCLTPRERAWLALLPAHARPRAFFTLWTAKEALLKALGLGIADHLRHVSVMADGPGGACRLAVLREPGQLAGHAAALARMQLYRVAGPDGYAAAMAWVPPA</sequence>
<feature type="domain" description="4'-phosphopantetheinyl transferase N-terminal" evidence="4">
    <location>
        <begin position="47"/>
        <end position="133"/>
    </location>
</feature>
<dbReference type="Pfam" id="PF01648">
    <property type="entry name" value="ACPS"/>
    <property type="match status" value="1"/>
</dbReference>
<dbReference type="InterPro" id="IPR055066">
    <property type="entry name" value="AASDHPPT_N"/>
</dbReference>
<comment type="caution">
    <text evidence="5">The sequence shown here is derived from an EMBL/GenBank/DDBJ whole genome shotgun (WGS) entry which is preliminary data.</text>
</comment>
<dbReference type="SUPFAM" id="SSF56214">
    <property type="entry name" value="4'-phosphopantetheinyl transferase"/>
    <property type="match status" value="2"/>
</dbReference>
<dbReference type="Pfam" id="PF22624">
    <property type="entry name" value="AASDHPPT_N"/>
    <property type="match status" value="1"/>
</dbReference>
<evidence type="ECO:0000256" key="1">
    <source>
        <dbReference type="ARBA" id="ARBA00010990"/>
    </source>
</evidence>
<evidence type="ECO:0000256" key="2">
    <source>
        <dbReference type="ARBA" id="ARBA00022679"/>
    </source>
</evidence>
<dbReference type="GO" id="GO:0008897">
    <property type="term" value="F:holo-[acyl-carrier-protein] synthase activity"/>
    <property type="evidence" value="ECO:0007669"/>
    <property type="project" value="InterPro"/>
</dbReference>
<dbReference type="PANTHER" id="PTHR12215">
    <property type="entry name" value="PHOSPHOPANTETHEINE TRANSFERASE"/>
    <property type="match status" value="1"/>
</dbReference>